<protein>
    <submittedName>
        <fullName evidence="2">Uncharacterized protein</fullName>
    </submittedName>
</protein>
<comment type="caution">
    <text evidence="2">The sequence shown here is derived from an EMBL/GenBank/DDBJ whole genome shotgun (WGS) entry which is preliminary data.</text>
</comment>
<evidence type="ECO:0000313" key="2">
    <source>
        <dbReference type="EMBL" id="CAK9039934.1"/>
    </source>
</evidence>
<evidence type="ECO:0000256" key="1">
    <source>
        <dbReference type="SAM" id="Phobius"/>
    </source>
</evidence>
<evidence type="ECO:0000313" key="3">
    <source>
        <dbReference type="Proteomes" id="UP001642484"/>
    </source>
</evidence>
<keyword evidence="1" id="KW-0812">Transmembrane</keyword>
<keyword evidence="1" id="KW-0472">Membrane</keyword>
<gene>
    <name evidence="2" type="ORF">CCMP2556_LOCUS21577</name>
</gene>
<dbReference type="Proteomes" id="UP001642484">
    <property type="component" value="Unassembled WGS sequence"/>
</dbReference>
<reference evidence="2 3" key="1">
    <citation type="submission" date="2024-02" db="EMBL/GenBank/DDBJ databases">
        <authorList>
            <person name="Chen Y."/>
            <person name="Shah S."/>
            <person name="Dougan E. K."/>
            <person name="Thang M."/>
            <person name="Chan C."/>
        </authorList>
    </citation>
    <scope>NUCLEOTIDE SEQUENCE [LARGE SCALE GENOMIC DNA]</scope>
</reference>
<keyword evidence="1" id="KW-1133">Transmembrane helix</keyword>
<feature type="transmembrane region" description="Helical" evidence="1">
    <location>
        <begin position="128"/>
        <end position="148"/>
    </location>
</feature>
<feature type="transmembrane region" description="Helical" evidence="1">
    <location>
        <begin position="17"/>
        <end position="35"/>
    </location>
</feature>
<feature type="transmembrane region" description="Helical" evidence="1">
    <location>
        <begin position="155"/>
        <end position="175"/>
    </location>
</feature>
<feature type="transmembrane region" description="Helical" evidence="1">
    <location>
        <begin position="329"/>
        <end position="345"/>
    </location>
</feature>
<name>A0ABP0LMY0_9DINO</name>
<accession>A0ABP0LMY0</accession>
<proteinExistence type="predicted"/>
<feature type="transmembrane region" description="Helical" evidence="1">
    <location>
        <begin position="98"/>
        <end position="116"/>
    </location>
</feature>
<dbReference type="EMBL" id="CAXAMN010013113">
    <property type="protein sequence ID" value="CAK9039934.1"/>
    <property type="molecule type" value="Genomic_DNA"/>
</dbReference>
<organism evidence="2 3">
    <name type="scientific">Durusdinium trenchii</name>
    <dbReference type="NCBI Taxonomy" id="1381693"/>
    <lineage>
        <taxon>Eukaryota</taxon>
        <taxon>Sar</taxon>
        <taxon>Alveolata</taxon>
        <taxon>Dinophyceae</taxon>
        <taxon>Suessiales</taxon>
        <taxon>Symbiodiniaceae</taxon>
        <taxon>Durusdinium</taxon>
    </lineage>
</organism>
<sequence length="376" mass="41274">MGEESPSPSRRSKSKNYLLVQALLCVLCTVVGAFYPTLLDWSKTAFEQEVFSGHTKETRAYPFSPASVVLVNDALQLSLALFAVSLKLGLSSIFKDGSLILKMLPLGLIYAVGELLTLRSVQKGSGPVYVVIANMKLVVAAVMSRLFFGQSRSLPLLHWLELVFISFLAALYTLAEVFCEHTYKNNSFLVVLALQAFWGLATMLLLLLGASLSMPGYGFLGGVALELRDDAGNWAFFSGGPWHPLCDSPEHLRCVHHLAARESCICITERGWDSYTFLAVFADLSNAVSSALVFRRLSAVAKYVCRASSAVPMYIFYCAVGRALWDAKIFGIVLLLCLQIGIYTVQRHRAEAEAEEAEEAAWAQEYTRNGGPKKSA</sequence>
<keyword evidence="3" id="KW-1185">Reference proteome</keyword>
<feature type="transmembrane region" description="Helical" evidence="1">
    <location>
        <begin position="187"/>
        <end position="208"/>
    </location>
</feature>